<organism evidence="1 2">
    <name type="scientific">Persicobacter psychrovividus</name>
    <dbReference type="NCBI Taxonomy" id="387638"/>
    <lineage>
        <taxon>Bacteria</taxon>
        <taxon>Pseudomonadati</taxon>
        <taxon>Bacteroidota</taxon>
        <taxon>Cytophagia</taxon>
        <taxon>Cytophagales</taxon>
        <taxon>Persicobacteraceae</taxon>
        <taxon>Persicobacter</taxon>
    </lineage>
</organism>
<accession>A0ABM7VFW3</accession>
<protein>
    <submittedName>
        <fullName evidence="1">Uncharacterized protein</fullName>
    </submittedName>
</protein>
<reference evidence="1 2" key="1">
    <citation type="submission" date="2021-12" db="EMBL/GenBank/DDBJ databases">
        <title>Genome sequencing of bacteria with rrn-lacking chromosome and rrn-plasmid.</title>
        <authorList>
            <person name="Anda M."/>
            <person name="Iwasaki W."/>
        </authorList>
    </citation>
    <scope>NUCLEOTIDE SEQUENCE [LARGE SCALE GENOMIC DNA]</scope>
    <source>
        <strain evidence="1 2">NBRC 101262</strain>
    </source>
</reference>
<dbReference type="EMBL" id="AP025292">
    <property type="protein sequence ID" value="BDC99821.1"/>
    <property type="molecule type" value="Genomic_DNA"/>
</dbReference>
<evidence type="ECO:0000313" key="1">
    <source>
        <dbReference type="EMBL" id="BDC99821.1"/>
    </source>
</evidence>
<sequence length="33" mass="3808">MSHPMVFDDNVEGLLHNHNLILHHEILFGHCMG</sequence>
<gene>
    <name evidence="1" type="ORF">PEPS_21020</name>
</gene>
<keyword evidence="2" id="KW-1185">Reference proteome</keyword>
<name>A0ABM7VFW3_9BACT</name>
<evidence type="ECO:0000313" key="2">
    <source>
        <dbReference type="Proteomes" id="UP001354989"/>
    </source>
</evidence>
<dbReference type="Proteomes" id="UP001354989">
    <property type="component" value="Chromosome"/>
</dbReference>
<proteinExistence type="predicted"/>